<organism evidence="2">
    <name type="scientific">Medioppia subpectinata</name>
    <dbReference type="NCBI Taxonomy" id="1979941"/>
    <lineage>
        <taxon>Eukaryota</taxon>
        <taxon>Metazoa</taxon>
        <taxon>Ecdysozoa</taxon>
        <taxon>Arthropoda</taxon>
        <taxon>Chelicerata</taxon>
        <taxon>Arachnida</taxon>
        <taxon>Acari</taxon>
        <taxon>Acariformes</taxon>
        <taxon>Sarcoptiformes</taxon>
        <taxon>Oribatida</taxon>
        <taxon>Brachypylina</taxon>
        <taxon>Oppioidea</taxon>
        <taxon>Oppiidae</taxon>
        <taxon>Medioppia</taxon>
    </lineage>
</organism>
<proteinExistence type="predicted"/>
<evidence type="ECO:0000313" key="2">
    <source>
        <dbReference type="EMBL" id="CAD7631883.1"/>
    </source>
</evidence>
<gene>
    <name evidence="2" type="ORF">OSB1V03_LOCUS12292</name>
</gene>
<accession>A0A7R9L0U5</accession>
<protein>
    <submittedName>
        <fullName evidence="2">Uncharacterized protein</fullName>
    </submittedName>
</protein>
<evidence type="ECO:0000256" key="1">
    <source>
        <dbReference type="SAM" id="SignalP"/>
    </source>
</evidence>
<keyword evidence="1" id="KW-0732">Signal</keyword>
<feature type="signal peptide" evidence="1">
    <location>
        <begin position="1"/>
        <end position="20"/>
    </location>
</feature>
<keyword evidence="3" id="KW-1185">Reference proteome</keyword>
<dbReference type="Proteomes" id="UP000759131">
    <property type="component" value="Unassembled WGS sequence"/>
</dbReference>
<dbReference type="OrthoDB" id="10358915at2759"/>
<name>A0A7R9L0U5_9ACAR</name>
<evidence type="ECO:0000313" key="3">
    <source>
        <dbReference type="Proteomes" id="UP000759131"/>
    </source>
</evidence>
<reference evidence="2" key="1">
    <citation type="submission" date="2020-11" db="EMBL/GenBank/DDBJ databases">
        <authorList>
            <person name="Tran Van P."/>
        </authorList>
    </citation>
    <scope>NUCLEOTIDE SEQUENCE</scope>
</reference>
<dbReference type="EMBL" id="CAJPIZ010010130">
    <property type="protein sequence ID" value="CAG2112313.1"/>
    <property type="molecule type" value="Genomic_DNA"/>
</dbReference>
<feature type="chain" id="PRO_5035591964" evidence="1">
    <location>
        <begin position="21"/>
        <end position="123"/>
    </location>
</feature>
<sequence>MFGKYLSCVVILVYVWYVSAVLMDRSSGNVLSEESHPRNPFSKLVPIRRLMERRYNRESPNGPAMDDISYVDKLIRLAYSMPHVKDIKNKAMNFVDHKSGIRFKKSDDYSIYDKPLQYCCDGE</sequence>
<dbReference type="AlphaFoldDB" id="A0A7R9L0U5"/>
<dbReference type="EMBL" id="OC864705">
    <property type="protein sequence ID" value="CAD7631883.1"/>
    <property type="molecule type" value="Genomic_DNA"/>
</dbReference>